<sequence length="1360" mass="140639">MKQSLLFILFTLIFSLAPAQDIAMQNGIFNQCSGVFSDSGGVGTGAGFNYGNNEDFTVTICPDTAGTFVALDFTAFSTQATVDVLTIYDGDDNTAPVLGTYSGGPANSPGFIFASPTSATGCLTISFVSNATGVTTGWAADISCLQSCQVIDATIDSTNPVANGTGVIEIPIGTNVQFNGSATFSDDPSTAVYQWDFGEGAPANTASANHTYNTTGTYTVTFTASDTNPTGCSDTETITVRVLENIILINDALDPESTYNIDQLVEDVLVSGGCSAVSNFTFNVAGAPADRTTKSYGYFKRGGAAGFPFAEGIMLSSGRAFPGGNTINGALVSTNNGIGGDADLEAALGQTNTNDATFVKFEFVPTQDNISFNYVMVSEEYDGNFECTFADSFAFLLRPVGTVPYQNLAVLPNGTPVSVTSINNAPGCASNPGLFAGYDVPGTNYGGQTVVLTATANVVAGQAYEIKLVMADQGDSIYDSAVFLEAGSFSLGGDLGDDVTIASGTAQCQGTTVVLDTGVDSTVIHQWSDGNGVIAGETGPTLDVTVAGTYSVEVQFAPGCVSNDSVVVEFIDGAVIDNLLDLTECDNGVDAVEFDLTVNTSEALGTQDPTFYQVSYYNSLADADVPQNPITNLTNYPGTNGEIIYVRADDTSSGACYSTSSFILTITSPDINPVPDLTECDVLPNDGFAMFDLEVQTPTILGAQPAADFTVTYYASLAEANAGTPNIVSPYQNIGSPQPIYVRIQSNTDPLCYTVSQTPVFDLIVTPQQDSSFTMTPTCDGATAVITGDAGGVFAFNPVPTDGAVIDAATGTVTGGTQSTTYTVEYTTSGPCPSTSTESFTVLSSNDTTFTLAPTCDGATATVTGDAGGTFTFNPVPTDGAVIDATTGTITNGTQGSTYTVEYSFTLPCPVSSTQSVTVFPLEDASFTTTPTCDGATVTVTGDAGGVFAFNPDPMDGSVIDPVTGTVTGGPPSATYTIEYTTTGPCPVQNTENVTVFAEETSAFTVTATCDGGTATVTGDAGGSFAFNPAPTDGAVIDVATGTVTMGTPGAVYTIEYTTGGPCPDVSTVNLAVLNQDNSSFTLSPTCDGATATITGQAGGTFAFNPVPTDGAMINTTTGTITNAPFDATYTVEYTTNGPCPTTTTQSVTVFSQPTIVPPTPLEVCDDNVPDGFTAIDLTLKNNEVTGNNPAYTVSYHLLQTQAENDTDALPNTYTNISNPQIIYVRVEDSSTGCADTAPLELRVVQAPAANTPMPLEYCDPDADGFGTFDLDSTIPEITGNAAGLTVTFHETQTNAENGVVELSSPYDNIMINTQTIYVRIESATVATDCASFVQLQLIVYPTPQILDTPTTIEICDNAT</sequence>
<feature type="domain" description="PKD" evidence="4">
    <location>
        <begin position="185"/>
        <end position="242"/>
    </location>
</feature>
<dbReference type="InterPro" id="IPR000601">
    <property type="entry name" value="PKD_dom"/>
</dbReference>
<dbReference type="RefSeq" id="WP_146129995.1">
    <property type="nucleotide sequence ID" value="NZ_PXOQ01000007.1"/>
</dbReference>
<dbReference type="SUPFAM" id="SSF49854">
    <property type="entry name" value="Spermadhesin, CUB domain"/>
    <property type="match status" value="1"/>
</dbReference>
<dbReference type="PROSITE" id="PS50093">
    <property type="entry name" value="PKD"/>
    <property type="match status" value="1"/>
</dbReference>
<dbReference type="Proteomes" id="UP000238426">
    <property type="component" value="Unassembled WGS sequence"/>
</dbReference>
<dbReference type="NCBIfam" id="NF038133">
    <property type="entry name" value="choice_anch_L"/>
    <property type="match status" value="1"/>
</dbReference>
<evidence type="ECO:0000259" key="4">
    <source>
        <dbReference type="PROSITE" id="PS50093"/>
    </source>
</evidence>
<feature type="chain" id="PRO_5015734572" description="PKD domain-containing protein" evidence="2">
    <location>
        <begin position="20"/>
        <end position="1360"/>
    </location>
</feature>
<dbReference type="SMART" id="SM00089">
    <property type="entry name" value="PKD"/>
    <property type="match status" value="1"/>
</dbReference>
<dbReference type="InterPro" id="IPR035914">
    <property type="entry name" value="Sperma_CUB_dom_sf"/>
</dbReference>
<dbReference type="OrthoDB" id="1488818at2"/>
<protein>
    <recommendedName>
        <fullName evidence="7">PKD domain-containing protein</fullName>
    </recommendedName>
</protein>
<comment type="caution">
    <text evidence="5">The sequence shown here is derived from an EMBL/GenBank/DDBJ whole genome shotgun (WGS) entry which is preliminary data.</text>
</comment>
<feature type="signal peptide" evidence="2">
    <location>
        <begin position="1"/>
        <end position="19"/>
    </location>
</feature>
<dbReference type="SUPFAM" id="SSF49299">
    <property type="entry name" value="PKD domain"/>
    <property type="match status" value="1"/>
</dbReference>
<name>A0A2T1NBW3_9FLAO</name>
<evidence type="ECO:0000256" key="1">
    <source>
        <dbReference type="ARBA" id="ARBA00023157"/>
    </source>
</evidence>
<keyword evidence="1" id="KW-1015">Disulfide bond</keyword>
<accession>A0A2T1NBW3</accession>
<dbReference type="InterPro" id="IPR013783">
    <property type="entry name" value="Ig-like_fold"/>
</dbReference>
<proteinExistence type="predicted"/>
<dbReference type="Pfam" id="PF18911">
    <property type="entry name" value="PKD_4"/>
    <property type="match status" value="1"/>
</dbReference>
<dbReference type="InterPro" id="IPR049804">
    <property type="entry name" value="Choice_anch_L"/>
</dbReference>
<evidence type="ECO:0000256" key="2">
    <source>
        <dbReference type="SAM" id="SignalP"/>
    </source>
</evidence>
<dbReference type="Gene3D" id="2.60.120.290">
    <property type="entry name" value="Spermadhesin, CUB domain"/>
    <property type="match status" value="1"/>
</dbReference>
<evidence type="ECO:0000313" key="6">
    <source>
        <dbReference type="Proteomes" id="UP000238426"/>
    </source>
</evidence>
<evidence type="ECO:0000313" key="5">
    <source>
        <dbReference type="EMBL" id="PSG89924.1"/>
    </source>
</evidence>
<dbReference type="InterPro" id="IPR000859">
    <property type="entry name" value="CUB_dom"/>
</dbReference>
<feature type="domain" description="CUB" evidence="3">
    <location>
        <begin position="32"/>
        <end position="145"/>
    </location>
</feature>
<dbReference type="InterPro" id="IPR022409">
    <property type="entry name" value="PKD/Chitinase_dom"/>
</dbReference>
<keyword evidence="6" id="KW-1185">Reference proteome</keyword>
<dbReference type="EMBL" id="PXOQ01000007">
    <property type="protein sequence ID" value="PSG89924.1"/>
    <property type="molecule type" value="Genomic_DNA"/>
</dbReference>
<gene>
    <name evidence="5" type="ORF">C7H52_01250</name>
</gene>
<evidence type="ECO:0000259" key="3">
    <source>
        <dbReference type="PROSITE" id="PS01180"/>
    </source>
</evidence>
<organism evidence="5 6">
    <name type="scientific">Aurantibacter aestuarii</name>
    <dbReference type="NCBI Taxonomy" id="1266046"/>
    <lineage>
        <taxon>Bacteria</taxon>
        <taxon>Pseudomonadati</taxon>
        <taxon>Bacteroidota</taxon>
        <taxon>Flavobacteriia</taxon>
        <taxon>Flavobacteriales</taxon>
        <taxon>Flavobacteriaceae</taxon>
        <taxon>Aurantibacter</taxon>
    </lineage>
</organism>
<dbReference type="Gene3D" id="2.60.40.10">
    <property type="entry name" value="Immunoglobulins"/>
    <property type="match status" value="1"/>
</dbReference>
<evidence type="ECO:0008006" key="7">
    <source>
        <dbReference type="Google" id="ProtNLM"/>
    </source>
</evidence>
<dbReference type="InterPro" id="IPR035986">
    <property type="entry name" value="PKD_dom_sf"/>
</dbReference>
<feature type="non-terminal residue" evidence="5">
    <location>
        <position position="1360"/>
    </location>
</feature>
<reference evidence="5 6" key="1">
    <citation type="submission" date="2018-03" db="EMBL/GenBank/DDBJ databases">
        <title>Mesoflavibacter sp. HG37 and Mesoflavibacter sp. HG96 sp.nov., two marine bacteria isolated from seawater of Western Pacific Ocean.</title>
        <authorList>
            <person name="Cheng H."/>
            <person name="Wu Y.-H."/>
            <person name="Guo L.-L."/>
            <person name="Xu X.-W."/>
        </authorList>
    </citation>
    <scope>NUCLEOTIDE SEQUENCE [LARGE SCALE GENOMIC DNA]</scope>
    <source>
        <strain evidence="5 6">KCTC 32269</strain>
    </source>
</reference>
<dbReference type="PROSITE" id="PS01180">
    <property type="entry name" value="CUB"/>
    <property type="match status" value="1"/>
</dbReference>
<keyword evidence="2" id="KW-0732">Signal</keyword>